<keyword evidence="1" id="KW-0808">Transferase</keyword>
<reference evidence="3" key="1">
    <citation type="submission" date="2021-02" db="EMBL/GenBank/DDBJ databases">
        <authorList>
            <person name="Dougan E. K."/>
            <person name="Rhodes N."/>
            <person name="Thang M."/>
            <person name="Chan C."/>
        </authorList>
    </citation>
    <scope>NUCLEOTIDE SEQUENCE</scope>
</reference>
<dbReference type="PANTHER" id="PTHR45740">
    <property type="entry name" value="POLY [ADP-RIBOSE] POLYMERASE"/>
    <property type="match status" value="1"/>
</dbReference>
<dbReference type="Gene3D" id="3.90.228.10">
    <property type="match status" value="1"/>
</dbReference>
<evidence type="ECO:0000313" key="3">
    <source>
        <dbReference type="EMBL" id="CAE8638681.1"/>
    </source>
</evidence>
<comment type="caution">
    <text evidence="3">The sequence shown here is derived from an EMBL/GenBank/DDBJ whole genome shotgun (WGS) entry which is preliminary data.</text>
</comment>
<dbReference type="EMBL" id="CAJNNV010032032">
    <property type="protein sequence ID" value="CAE8638681.1"/>
    <property type="molecule type" value="Genomic_DNA"/>
</dbReference>
<dbReference type="InterPro" id="IPR051712">
    <property type="entry name" value="ARTD-AVP"/>
</dbReference>
<dbReference type="Pfam" id="PF00644">
    <property type="entry name" value="PARP"/>
    <property type="match status" value="1"/>
</dbReference>
<name>A0A813HM73_POLGL</name>
<dbReference type="AlphaFoldDB" id="A0A813HM73"/>
<feature type="non-terminal residue" evidence="3">
    <location>
        <position position="1"/>
    </location>
</feature>
<evidence type="ECO:0000256" key="1">
    <source>
        <dbReference type="RuleBase" id="RU362114"/>
    </source>
</evidence>
<keyword evidence="1" id="KW-0520">NAD</keyword>
<accession>A0A813HM73</accession>
<sequence>SSEYRTLWEHLVRTGAAPSRDRFGSGPRSVQKVLELTHVERVLLPDLEGGYRVGRKALLELRGAGCSAIPDCDALQLLCDQQLGLNEVFLYHGCRAANISGILAQGFDATRSGERNGRFFGRGTYFTDVAAKADSYVDAAADGSRCLIVAQ</sequence>
<dbReference type="GO" id="GO:0003950">
    <property type="term" value="F:NAD+ poly-ADP-ribosyltransferase activity"/>
    <property type="evidence" value="ECO:0007669"/>
    <property type="project" value="UniProtKB-UniRule"/>
</dbReference>
<protein>
    <recommendedName>
        <fullName evidence="1">Poly [ADP-ribose] polymerase</fullName>
        <shortName evidence="1">PARP</shortName>
        <ecNumber evidence="1">2.4.2.-</ecNumber>
    </recommendedName>
</protein>
<proteinExistence type="predicted"/>
<keyword evidence="1" id="KW-0328">Glycosyltransferase</keyword>
<dbReference type="OrthoDB" id="10059120at2759"/>
<feature type="domain" description="PARP catalytic" evidence="2">
    <location>
        <begin position="1"/>
        <end position="151"/>
    </location>
</feature>
<gene>
    <name evidence="3" type="ORF">PGLA1383_LOCUS53820</name>
</gene>
<evidence type="ECO:0000313" key="4">
    <source>
        <dbReference type="Proteomes" id="UP000654075"/>
    </source>
</evidence>
<evidence type="ECO:0000259" key="2">
    <source>
        <dbReference type="PROSITE" id="PS51059"/>
    </source>
</evidence>
<keyword evidence="4" id="KW-1185">Reference proteome</keyword>
<feature type="non-terminal residue" evidence="3">
    <location>
        <position position="151"/>
    </location>
</feature>
<dbReference type="SUPFAM" id="SSF56399">
    <property type="entry name" value="ADP-ribosylation"/>
    <property type="match status" value="1"/>
</dbReference>
<dbReference type="Proteomes" id="UP000654075">
    <property type="component" value="Unassembled WGS sequence"/>
</dbReference>
<dbReference type="PANTHER" id="PTHR45740:SF2">
    <property type="entry name" value="POLY [ADP-RIBOSE] POLYMERASE"/>
    <property type="match status" value="1"/>
</dbReference>
<dbReference type="InterPro" id="IPR012317">
    <property type="entry name" value="Poly(ADP-ribose)pol_cat_dom"/>
</dbReference>
<dbReference type="GO" id="GO:0005634">
    <property type="term" value="C:nucleus"/>
    <property type="evidence" value="ECO:0007669"/>
    <property type="project" value="TreeGrafter"/>
</dbReference>
<dbReference type="PROSITE" id="PS51059">
    <property type="entry name" value="PARP_CATALYTIC"/>
    <property type="match status" value="1"/>
</dbReference>
<dbReference type="GO" id="GO:1990404">
    <property type="term" value="F:NAD+-protein mono-ADP-ribosyltransferase activity"/>
    <property type="evidence" value="ECO:0007669"/>
    <property type="project" value="TreeGrafter"/>
</dbReference>
<dbReference type="EC" id="2.4.2.-" evidence="1"/>
<organism evidence="3 4">
    <name type="scientific">Polarella glacialis</name>
    <name type="common">Dinoflagellate</name>
    <dbReference type="NCBI Taxonomy" id="89957"/>
    <lineage>
        <taxon>Eukaryota</taxon>
        <taxon>Sar</taxon>
        <taxon>Alveolata</taxon>
        <taxon>Dinophyceae</taxon>
        <taxon>Suessiales</taxon>
        <taxon>Suessiaceae</taxon>
        <taxon>Polarella</taxon>
    </lineage>
</organism>